<accession>A0ABP0EF74</accession>
<gene>
    <name evidence="2" type="ORF">CAAN4_E17304</name>
</gene>
<dbReference type="InterPro" id="IPR027417">
    <property type="entry name" value="P-loop_NTPase"/>
</dbReference>
<protein>
    <recommendedName>
        <fullName evidence="1">RNA helicase aquarius N-terminal domain-containing protein</fullName>
    </recommendedName>
</protein>
<dbReference type="InterPro" id="IPR032174">
    <property type="entry name" value="Aquarius_N"/>
</dbReference>
<sequence>MTVDVAELRSLSKKWSRKTNIKYSTKIINYVYRLVSEGTTNKTAIAYINSTGFFKKYLWEFYQDGVSSAHTDLVAIFLMYDSKIEDQAASQRSMDLFLDEQYQSKYQSYMANLTSKPNSYMLDLLTVLISTKLAHPTVRKNVGGIFSISNWRHLPNYEDLLAHQPDYIKDSFQRKIKAVDSENLGESAWLYDVMVTQAKNQMMEGKDDIDTDYEDNEDTLPTLVSSLINLLIVCLSQLPIRTTLNTFVKEIGFISALPRNEHTDLLRYYVYYPIDDFSGEEQFETYEKDRADRFYKLQLTWYDIDEGNPIHLLPSVYNTNPEEVSSWLRSLTLASLQQISANLKVGQYIPTELISNDLLVKIIVDSIYTPNYNTRQIVLEKLVFSDVSQFSQYTSPFPPLIGTIQYLSTKDYIFRTLLTYAQQYRQEAVTHILSVLQRMAVSSEGLAKGSSKYATSIKSISNDEGKIKVELVKDLSIISGDSVVLVQILKPNKYSEHQVTVQHGVSVVRSGRVISTDKRKILALELDGHDQGEVSDQIQFSHIIKLPVDNNKTREIANKGLHLNLPPFLKDLFLGFDHPNSASYTEQANRPVQLKINCLNGEELVKEIYGAVESEKDVVTKKLKADDVKDTISPGDSRHSLLLRFPEDSSLETTFSILDDVDTVPEAPMCKLAFEGLVSSISTGLTLIDTPPYSTVPILKSILHNLHLNFPNERVLVVSSHISATEQPISEKQIVLVGDKQADTAALKSKADQLLIFASKLFQRVINVAEALKAGEDPSVYGQSCEDAWLLFRTYIEPSWEKFLINVKESPNNETLSQYPFDMKTSVNISNNFQQNLKSIISHYIELSQVFYELNSLNPVIKFQDNFKELFPFIVNKYCTVIHVSEKFLLQQFSADMGPVTLDSLNLSSIILTENEYMSEFRSLSTFLTVNDSKYLKRVVILGNTLINRKSLISRFVGLQVPTFGPLEAPLVRSQIAQFYSEQSPRELNPSFNSGFDKVVQYIEVEKSTSHVNVEEVEYLVAVYQYMRLLNYPADTIAILTASAIQRVLLCEVLTRRCGPANEPASDKPAEGFNFGWPQFVSTTKDLQNSKADYVLLSTHGEELQEVISSVLRASLLARLGLYVFTSADVTIEKCSSLKIRVGELYNRDRSKQSFTIENREHMADYVEQMTKTRRGAK</sequence>
<organism evidence="2 3">
    <name type="scientific">[Candida] anglica</name>
    <dbReference type="NCBI Taxonomy" id="148631"/>
    <lineage>
        <taxon>Eukaryota</taxon>
        <taxon>Fungi</taxon>
        <taxon>Dikarya</taxon>
        <taxon>Ascomycota</taxon>
        <taxon>Saccharomycotina</taxon>
        <taxon>Pichiomycetes</taxon>
        <taxon>Debaryomycetaceae</taxon>
        <taxon>Kurtzmaniella</taxon>
    </lineage>
</organism>
<dbReference type="Pfam" id="PF16399">
    <property type="entry name" value="Aquarius_N_1st"/>
    <property type="match status" value="1"/>
</dbReference>
<proteinExistence type="predicted"/>
<feature type="domain" description="RNA helicase aquarius N-terminal" evidence="1">
    <location>
        <begin position="13"/>
        <end position="364"/>
    </location>
</feature>
<keyword evidence="3" id="KW-1185">Reference proteome</keyword>
<evidence type="ECO:0000259" key="1">
    <source>
        <dbReference type="Pfam" id="PF16399"/>
    </source>
</evidence>
<evidence type="ECO:0000313" key="3">
    <source>
        <dbReference type="Proteomes" id="UP001497600"/>
    </source>
</evidence>
<evidence type="ECO:0000313" key="2">
    <source>
        <dbReference type="EMBL" id="CAK7909941.1"/>
    </source>
</evidence>
<name>A0ABP0EF74_9ASCO</name>
<dbReference type="Proteomes" id="UP001497600">
    <property type="component" value="Chromosome E"/>
</dbReference>
<dbReference type="Gene3D" id="3.40.50.300">
    <property type="entry name" value="P-loop containing nucleotide triphosphate hydrolases"/>
    <property type="match status" value="1"/>
</dbReference>
<reference evidence="2 3" key="1">
    <citation type="submission" date="2024-01" db="EMBL/GenBank/DDBJ databases">
        <authorList>
            <consortium name="Genoscope - CEA"/>
            <person name="William W."/>
        </authorList>
    </citation>
    <scope>NUCLEOTIDE SEQUENCE [LARGE SCALE GENOMIC DNA]</scope>
    <source>
        <strain evidence="2 3">29B2s-10</strain>
    </source>
</reference>
<dbReference type="EMBL" id="OZ004257">
    <property type="protein sequence ID" value="CAK7909941.1"/>
    <property type="molecule type" value="Genomic_DNA"/>
</dbReference>